<dbReference type="AlphaFoldDB" id="A0A101ABS7"/>
<protein>
    <recommendedName>
        <fullName evidence="1">DUF1023 domain-containing protein</fullName>
    </recommendedName>
</protein>
<dbReference type="Pfam" id="PF06259">
    <property type="entry name" value="Abhydrolase_8"/>
    <property type="match status" value="1"/>
</dbReference>
<keyword evidence="3" id="KW-1185">Reference proteome</keyword>
<feature type="domain" description="DUF1023" evidence="1">
    <location>
        <begin position="275"/>
        <end position="453"/>
    </location>
</feature>
<evidence type="ECO:0000313" key="2">
    <source>
        <dbReference type="EMBL" id="KUI19690.1"/>
    </source>
</evidence>
<name>A0A101ABS7_9MYCO</name>
<comment type="caution">
    <text evidence="2">The sequence shown here is derived from an EMBL/GenBank/DDBJ whole genome shotgun (WGS) entry which is preliminary data.</text>
</comment>
<accession>A0A101ABS7</accession>
<evidence type="ECO:0000259" key="1">
    <source>
        <dbReference type="Pfam" id="PF06259"/>
    </source>
</evidence>
<dbReference type="InterPro" id="IPR010427">
    <property type="entry name" value="DUF1023"/>
</dbReference>
<proteinExistence type="predicted"/>
<dbReference type="InterPro" id="IPR029058">
    <property type="entry name" value="AB_hydrolase_fold"/>
</dbReference>
<dbReference type="RefSeq" id="WP_064394674.1">
    <property type="nucleotide sequence ID" value="NZ_LQIR01000005.1"/>
</dbReference>
<dbReference type="EMBL" id="LQIR01000005">
    <property type="protein sequence ID" value="KUI19690.1"/>
    <property type="molecule type" value="Genomic_DNA"/>
</dbReference>
<gene>
    <name evidence="2" type="ORF">AU192_01675</name>
</gene>
<dbReference type="SUPFAM" id="SSF53474">
    <property type="entry name" value="alpha/beta-Hydrolases"/>
    <property type="match status" value="1"/>
</dbReference>
<evidence type="ECO:0000313" key="3">
    <source>
        <dbReference type="Proteomes" id="UP000053707"/>
    </source>
</evidence>
<dbReference type="ESTHER" id="9myco-a0a101abs7">
    <property type="family name" value="Duf_1023"/>
</dbReference>
<dbReference type="Proteomes" id="UP000053707">
    <property type="component" value="Unassembled WGS sequence"/>
</dbReference>
<dbReference type="Gene3D" id="3.40.50.1820">
    <property type="entry name" value="alpha/beta hydrolase"/>
    <property type="match status" value="1"/>
</dbReference>
<organism evidence="2 3">
    <name type="scientific">Mycobacterium lehmannii</name>
    <dbReference type="NCBI Taxonomy" id="2048550"/>
    <lineage>
        <taxon>Bacteria</taxon>
        <taxon>Bacillati</taxon>
        <taxon>Actinomycetota</taxon>
        <taxon>Actinomycetes</taxon>
        <taxon>Mycobacteriales</taxon>
        <taxon>Mycobacteriaceae</taxon>
        <taxon>Mycobacterium</taxon>
    </lineage>
</organism>
<sequence length="552" mass="57627">MTVSIADVDRWDAGDVREVFNAARSRAEATFEARDGIATLPAFGTWGGDAAEAAKNANEELRKDLDIHGNEALAVARAADQAAGGIESVKHRLVNLRAEASRLGMEIDPLTNTVVPGPNAGDNPMEVLLKTEQLQAELTAILADARQVDDELARAISMATGAEPIPHEAGPPVGPAGLTPTQVTSDANERRLNAERVSARAHVGQLQSRYDQLAAQAYTTGDHSPATMSELENLGKELTDAKRYLGDLDAVHDALGKAPETYLTMFDPRTGTGKPVLAAVAVGNPDTAKNVSVSVPGVGTTTGSLPDMVTEAGNLRDTAQRQLDRVGTSGSVTAIAWLGYDAPPNPLNTKSPADLWTTMTDNQAHAGAAGLSSYLQEVRANNPDAHVTLLSHSYGSLTSSLALQDLHAQGLHPVDDVVFYGSPGLGLTNPDQLGLGADNAYVMRAPDDPITTFVAPTAPLHGWGADPYAGIFPELSSQAGFDASGVFREGVQSHADYPRADDDGDLRMSGYNLAAVVAGLPDSQLVFAPLPPAVPLIPPGGQVPLPRATPGG</sequence>
<reference evidence="2 3" key="1">
    <citation type="submission" date="2016-01" db="EMBL/GenBank/DDBJ databases">
        <authorList>
            <consortium name="TB Trials Study Group"/>
            <person name="Sutton G."/>
            <person name="Brinkac L."/>
            <person name="Sanka R."/>
            <person name="Adams M."/>
            <person name="Lau E.L."/>
            <person name="Macaden R."/>
            <person name="Grewal H.M.S."/>
        </authorList>
    </citation>
    <scope>NUCLEOTIDE SEQUENCE [LARGE SCALE GENOMIC DNA]</scope>
    <source>
        <strain evidence="2 3">IS-1744</strain>
    </source>
</reference>